<keyword evidence="3" id="KW-1185">Reference proteome</keyword>
<evidence type="ECO:0000313" key="2">
    <source>
        <dbReference type="EMBL" id="UWX63469.1"/>
    </source>
</evidence>
<dbReference type="RefSeq" id="WP_260559755.1">
    <property type="nucleotide sequence ID" value="NZ_BAABEC010000148.1"/>
</dbReference>
<dbReference type="EMBL" id="CP104213">
    <property type="protein sequence ID" value="UWX63469.1"/>
    <property type="molecule type" value="Genomic_DNA"/>
</dbReference>
<sequence length="428" mass="46329">MPSTPLQSAARTLGLVTALALAASAHATDLRIYQNFGEVRTPITASGNTYQVDLPDSAWQNLIPGTIDLEGLSYTQAVQTRGVSWLTSLEGKPVTLREGDKVQTVTLIRAADLLIKDALGQYRNVSYSQLSFPMLPPLNAQQPGQSLIYSLTKPGKGMLSYLTNALGWTPRYTLQTSGSSASLSALAEIRNTSDQVYNVTATELFAGQVDIQNNRPVMYEMSRAADAMAAPAPMSAPKVGTLGTVNGLYRYGLDSAFTLPANSTYTLPFLTPKLSSFERYASLSTYFNTQKSEGTLNRSYRLKADQNLPGGQLTVREDGRIAGQTTIDETAKGEAIEFSLGRDPDIRYTRSVQTLSTGKNGGTYKVTYTFTSSKDRQVRAEVSEQVGGRKVSIDGKVQANQNVAELRVDVPAGKTVTRTFTVVIDNSQ</sequence>
<name>A0ABY5YEI6_9DEIO</name>
<dbReference type="PANTHER" id="PTHR38075:SF1">
    <property type="entry name" value="DUF4139 DOMAIN-CONTAINING PROTEIN"/>
    <property type="match status" value="1"/>
</dbReference>
<feature type="signal peptide" evidence="1">
    <location>
        <begin position="1"/>
        <end position="27"/>
    </location>
</feature>
<feature type="chain" id="PRO_5045268140" description="DUF4139 domain-containing protein" evidence="1">
    <location>
        <begin position="28"/>
        <end position="428"/>
    </location>
</feature>
<dbReference type="Proteomes" id="UP001060261">
    <property type="component" value="Chromosome"/>
</dbReference>
<gene>
    <name evidence="2" type="ORF">N0D28_12045</name>
</gene>
<organism evidence="2 3">
    <name type="scientific">Deinococcus rubellus</name>
    <dbReference type="NCBI Taxonomy" id="1889240"/>
    <lineage>
        <taxon>Bacteria</taxon>
        <taxon>Thermotogati</taxon>
        <taxon>Deinococcota</taxon>
        <taxon>Deinococci</taxon>
        <taxon>Deinococcales</taxon>
        <taxon>Deinococcaceae</taxon>
        <taxon>Deinococcus</taxon>
    </lineage>
</organism>
<evidence type="ECO:0000313" key="3">
    <source>
        <dbReference type="Proteomes" id="UP001060261"/>
    </source>
</evidence>
<proteinExistence type="predicted"/>
<keyword evidence="1" id="KW-0732">Signal</keyword>
<accession>A0ABY5YEI6</accession>
<evidence type="ECO:0000256" key="1">
    <source>
        <dbReference type="SAM" id="SignalP"/>
    </source>
</evidence>
<reference evidence="2" key="1">
    <citation type="submission" date="2022-09" db="EMBL/GenBank/DDBJ databases">
        <title>genome sequence of Deinococcus rubellus.</title>
        <authorList>
            <person name="Srinivasan S."/>
        </authorList>
    </citation>
    <scope>NUCLEOTIDE SEQUENCE</scope>
    <source>
        <strain evidence="2">Ant6</strain>
    </source>
</reference>
<dbReference type="PANTHER" id="PTHR38075">
    <property type="entry name" value="DUF4139 DOMAIN-CONTAINING PROTEIN"/>
    <property type="match status" value="1"/>
</dbReference>
<evidence type="ECO:0008006" key="4">
    <source>
        <dbReference type="Google" id="ProtNLM"/>
    </source>
</evidence>
<protein>
    <recommendedName>
        <fullName evidence="4">DUF4139 domain-containing protein</fullName>
    </recommendedName>
</protein>